<dbReference type="EMBL" id="PQ037195">
    <property type="protein sequence ID" value="XDJ26106.1"/>
    <property type="molecule type" value="Genomic_DNA"/>
</dbReference>
<proteinExistence type="predicted"/>
<sequence length="32" mass="3369">MAEIVYPAWVSCFASQEAGIDLSARTSAALLP</sequence>
<organism evidence="1">
    <name type="scientific">Cutibacterium phage vB_CacS-HV1</name>
    <dbReference type="NCBI Taxonomy" id="3236917"/>
    <lineage>
        <taxon>Viruses</taxon>
        <taxon>Duplodnaviria</taxon>
        <taxon>Heunggongvirae</taxon>
        <taxon>Uroviricota</taxon>
        <taxon>Caudoviricetes</taxon>
        <taxon>Pahexavirus</taxon>
    </lineage>
</organism>
<protein>
    <submittedName>
        <fullName evidence="1">Uncharacterized protein</fullName>
    </submittedName>
</protein>
<name>A0AB39CFE7_9CAUD</name>
<accession>A0AB39CFE7</accession>
<reference evidence="1" key="1">
    <citation type="submission" date="2024-07" db="EMBL/GenBank/DDBJ databases">
        <title>vB_CacS-HV1, a novel Pahexavirus bacteriophage with lytic and anti-biofilm potential against Cutibacterium acnes.</title>
        <authorList>
            <person name="Xu J."/>
            <person name="Li X."/>
        </authorList>
    </citation>
    <scope>NUCLEOTIDE SEQUENCE</scope>
</reference>
<evidence type="ECO:0000313" key="1">
    <source>
        <dbReference type="EMBL" id="XDJ26106.1"/>
    </source>
</evidence>